<comment type="caution">
    <text evidence="2">The sequence shown here is derived from an EMBL/GenBank/DDBJ whole genome shotgun (WGS) entry which is preliminary data.</text>
</comment>
<accession>A0A4S4K084</accession>
<sequence>MTGITASTDFPTTSGAFSESYNGGFSDAFISKLNPSGTGLVYSTYLGGNDTDEGYEIALDEGGNAYVVGYTTSPDFPTTTGAFDPSYNGIGDAFISKLNPNGTGLVYSTYLGGSSFDEGQGIKVDEDGNAYVVGYTTSADFPTTAGAYDQSYNGNLDVFISKLNPSGTDLVYSTYLGGTGDDWGIGIAIDQGGNAYVTGYTESANFPTTSGAYDQSFNGSIDVYITKLNPSGTDLVYSTYLGGSDADLGRGIAIDQGGNAYVTGNTTSPNFPTTAGAFQNNLTASNDVFVTIINSIGNALVYSTFLGGSADETGWGIAVDQFGSAYVTGATNSIDFPTTPMAQQTFNAGSDDVFVTKIGLPFQMVQGVTGPTGPRGPRGKDGRFPPNVLPPFRSCCRRRHRFERRSF</sequence>
<dbReference type="PANTHER" id="PTHR35580">
    <property type="entry name" value="CELL SURFACE GLYCOPROTEIN (S-LAYER PROTEIN)-LIKE PROTEIN"/>
    <property type="match status" value="1"/>
</dbReference>
<name>A0A4S4K084_ALKAL</name>
<evidence type="ECO:0000313" key="3">
    <source>
        <dbReference type="Proteomes" id="UP000297014"/>
    </source>
</evidence>
<dbReference type="PANTHER" id="PTHR35580:SF1">
    <property type="entry name" value="PHYTASE-LIKE DOMAIN-CONTAINING PROTEIN"/>
    <property type="match status" value="1"/>
</dbReference>
<evidence type="ECO:0000256" key="1">
    <source>
        <dbReference type="SAM" id="MobiDB-lite"/>
    </source>
</evidence>
<evidence type="ECO:0008006" key="4">
    <source>
        <dbReference type="Google" id="ProtNLM"/>
    </source>
</evidence>
<feature type="region of interest" description="Disordered" evidence="1">
    <location>
        <begin position="366"/>
        <end position="387"/>
    </location>
</feature>
<reference evidence="2 3" key="1">
    <citation type="submission" date="2014-01" db="EMBL/GenBank/DDBJ databases">
        <title>Draft genome sequencing of Bacillus alcalophilus CGMCC 1.3604.</title>
        <authorList>
            <person name="Yang J."/>
            <person name="Diao L."/>
            <person name="Yang S."/>
        </authorList>
    </citation>
    <scope>NUCLEOTIDE SEQUENCE [LARGE SCALE GENOMIC DNA]</scope>
    <source>
        <strain evidence="2 3">CGMCC 1.3604</strain>
    </source>
</reference>
<dbReference type="InterPro" id="IPR011042">
    <property type="entry name" value="6-blade_b-propeller_TolB-like"/>
</dbReference>
<dbReference type="InterPro" id="IPR010620">
    <property type="entry name" value="SBBP_repeat"/>
</dbReference>
<protein>
    <recommendedName>
        <fullName evidence="4">Beta-propeller repeat protein</fullName>
    </recommendedName>
</protein>
<dbReference type="InterPro" id="IPR052918">
    <property type="entry name" value="Motility_Chemotaxis_Reg"/>
</dbReference>
<dbReference type="AlphaFoldDB" id="A0A4S4K084"/>
<dbReference type="Gene3D" id="2.120.10.30">
    <property type="entry name" value="TolB, C-terminal domain"/>
    <property type="match status" value="1"/>
</dbReference>
<dbReference type="EMBL" id="JALP01000172">
    <property type="protein sequence ID" value="THG90137.1"/>
    <property type="molecule type" value="Genomic_DNA"/>
</dbReference>
<dbReference type="SUPFAM" id="SSF101898">
    <property type="entry name" value="NHL repeat"/>
    <property type="match status" value="1"/>
</dbReference>
<evidence type="ECO:0000313" key="2">
    <source>
        <dbReference type="EMBL" id="THG90137.1"/>
    </source>
</evidence>
<gene>
    <name evidence="2" type="ORF">AJ85_12745</name>
</gene>
<proteinExistence type="predicted"/>
<organism evidence="2 3">
    <name type="scientific">Alkalihalobacillus alcalophilus ATCC 27647 = CGMCC 1.3604</name>
    <dbReference type="NCBI Taxonomy" id="1218173"/>
    <lineage>
        <taxon>Bacteria</taxon>
        <taxon>Bacillati</taxon>
        <taxon>Bacillota</taxon>
        <taxon>Bacilli</taxon>
        <taxon>Bacillales</taxon>
        <taxon>Bacillaceae</taxon>
        <taxon>Alkalihalobacillus</taxon>
    </lineage>
</organism>
<dbReference type="OrthoDB" id="9796428at2"/>
<dbReference type="Pfam" id="PF06739">
    <property type="entry name" value="SBBP"/>
    <property type="match status" value="5"/>
</dbReference>
<dbReference type="Proteomes" id="UP000297014">
    <property type="component" value="Unassembled WGS sequence"/>
</dbReference>